<dbReference type="OrthoDB" id="78439at2759"/>
<dbReference type="AlphaFoldDB" id="A0A0P1B5E2"/>
<keyword evidence="2" id="KW-1185">Reference proteome</keyword>
<dbReference type="STRING" id="4781.A0A0P1B5E2"/>
<accession>A0A0P1B5E2</accession>
<protein>
    <submittedName>
        <fullName evidence="1">Uncharacterized protein</fullName>
    </submittedName>
</protein>
<dbReference type="EMBL" id="CCYD01003042">
    <property type="protein sequence ID" value="CEG48967.1"/>
    <property type="molecule type" value="Genomic_DNA"/>
</dbReference>
<reference evidence="2" key="1">
    <citation type="submission" date="2014-09" db="EMBL/GenBank/DDBJ databases">
        <authorList>
            <person name="Sharma Rahul"/>
            <person name="Thines Marco"/>
        </authorList>
    </citation>
    <scope>NUCLEOTIDE SEQUENCE [LARGE SCALE GENOMIC DNA]</scope>
</reference>
<dbReference type="Proteomes" id="UP000054928">
    <property type="component" value="Unassembled WGS sequence"/>
</dbReference>
<dbReference type="GeneID" id="36401812"/>
<sequence length="151" mass="17526">MKRLLRQLQATLRASTALVNTARQALDTTAIRYKLYQDRESQHVFEQALREYHDCVARTSMYNQDTAFDFQAQHMEKSNRFFFRPVDPSVHRVSIGEVQLPDGSLSSSQQDITLQLLDHWAFYQVAPTIFGECLCIVFNHHLQVGSIDRLH</sequence>
<evidence type="ECO:0000313" key="1">
    <source>
        <dbReference type="EMBL" id="CEG48967.1"/>
    </source>
</evidence>
<name>A0A0P1B5E2_PLAHL</name>
<dbReference type="RefSeq" id="XP_024585336.1">
    <property type="nucleotide sequence ID" value="XM_024720103.1"/>
</dbReference>
<evidence type="ECO:0000313" key="2">
    <source>
        <dbReference type="Proteomes" id="UP000054928"/>
    </source>
</evidence>
<proteinExistence type="predicted"/>
<organism evidence="1 2">
    <name type="scientific">Plasmopara halstedii</name>
    <name type="common">Downy mildew of sunflower</name>
    <dbReference type="NCBI Taxonomy" id="4781"/>
    <lineage>
        <taxon>Eukaryota</taxon>
        <taxon>Sar</taxon>
        <taxon>Stramenopiles</taxon>
        <taxon>Oomycota</taxon>
        <taxon>Peronosporomycetes</taxon>
        <taxon>Peronosporales</taxon>
        <taxon>Peronosporaceae</taxon>
        <taxon>Plasmopara</taxon>
    </lineage>
</organism>